<evidence type="ECO:0000256" key="1">
    <source>
        <dbReference type="ARBA" id="ARBA00007151"/>
    </source>
</evidence>
<dbReference type="GO" id="GO:0019843">
    <property type="term" value="F:rRNA binding"/>
    <property type="evidence" value="ECO:0007669"/>
    <property type="project" value="UniProtKB-UniRule"/>
</dbReference>
<dbReference type="GO" id="GO:0000049">
    <property type="term" value="F:tRNA binding"/>
    <property type="evidence" value="ECO:0007669"/>
    <property type="project" value="UniProtKB-UniRule"/>
</dbReference>
<accession>A0A5C7JAR9</accession>
<evidence type="ECO:0000313" key="9">
    <source>
        <dbReference type="Proteomes" id="UP000321026"/>
    </source>
</evidence>
<dbReference type="InterPro" id="IPR036823">
    <property type="entry name" value="Ribosomal_uS7_dom_sf"/>
</dbReference>
<dbReference type="SUPFAM" id="SSF47973">
    <property type="entry name" value="Ribosomal protein S7"/>
    <property type="match status" value="1"/>
</dbReference>
<reference evidence="8 9" key="1">
    <citation type="submission" date="2018-09" db="EMBL/GenBank/DDBJ databases">
        <title>Metagenome Assembled Genomes from an Advanced Water Purification Facility.</title>
        <authorList>
            <person name="Stamps B.W."/>
            <person name="Spear J.R."/>
        </authorList>
    </citation>
    <scope>NUCLEOTIDE SEQUENCE [LARGE SCALE GENOMIC DNA]</scope>
    <source>
        <strain evidence="8">Bin_63_2</strain>
    </source>
</reference>
<evidence type="ECO:0000256" key="5">
    <source>
        <dbReference type="ARBA" id="ARBA00023274"/>
    </source>
</evidence>
<sequence>MRNAKIKKRVVEADPVYNSKAVAKIINNIMMDGKKTVAQGIIYDTFDILSEKGGSDALTVFDKALQNVGPKTEIKARRVGGANYQIPIEVKGERRNALAIRWIIEAARAKSNSEFHTFAEKLAAEILAAANNEGEAIKKRDNVHRMAEANKAFAHFSR</sequence>
<feature type="domain" description="Small ribosomal subunit protein uS7" evidence="7">
    <location>
        <begin position="1"/>
        <end position="151"/>
    </location>
</feature>
<evidence type="ECO:0000256" key="6">
    <source>
        <dbReference type="HAMAP-Rule" id="MF_00480"/>
    </source>
</evidence>
<dbReference type="HAMAP" id="MF_00480_B">
    <property type="entry name" value="Ribosomal_uS7_B"/>
    <property type="match status" value="1"/>
</dbReference>
<evidence type="ECO:0000256" key="2">
    <source>
        <dbReference type="ARBA" id="ARBA00022730"/>
    </source>
</evidence>
<dbReference type="InterPro" id="IPR023798">
    <property type="entry name" value="Ribosomal_uS7_dom"/>
</dbReference>
<dbReference type="Pfam" id="PF00177">
    <property type="entry name" value="Ribosomal_S7"/>
    <property type="match status" value="1"/>
</dbReference>
<comment type="similarity">
    <text evidence="1 6">Belongs to the universal ribosomal protein uS7 family.</text>
</comment>
<keyword evidence="6" id="KW-0820">tRNA-binding</keyword>
<organism evidence="8 9">
    <name type="scientific">Candidatus Dojkabacteria bacterium</name>
    <dbReference type="NCBI Taxonomy" id="2099670"/>
    <lineage>
        <taxon>Bacteria</taxon>
        <taxon>Candidatus Dojkabacteria</taxon>
    </lineage>
</organism>
<dbReference type="CDD" id="cd14869">
    <property type="entry name" value="uS7_Bacteria"/>
    <property type="match status" value="1"/>
</dbReference>
<dbReference type="Gene3D" id="1.10.455.10">
    <property type="entry name" value="Ribosomal protein S7 domain"/>
    <property type="match status" value="1"/>
</dbReference>
<comment type="caution">
    <text evidence="8">The sequence shown here is derived from an EMBL/GenBank/DDBJ whole genome shotgun (WGS) entry which is preliminary data.</text>
</comment>
<keyword evidence="4 6" id="KW-0689">Ribosomal protein</keyword>
<dbReference type="PANTHER" id="PTHR11205">
    <property type="entry name" value="RIBOSOMAL PROTEIN S7"/>
    <property type="match status" value="1"/>
</dbReference>
<name>A0A5C7JAR9_9BACT</name>
<proteinExistence type="inferred from homology"/>
<dbReference type="InterPro" id="IPR000235">
    <property type="entry name" value="Ribosomal_uS7"/>
</dbReference>
<dbReference type="NCBIfam" id="TIGR01029">
    <property type="entry name" value="rpsG_bact"/>
    <property type="match status" value="1"/>
</dbReference>
<gene>
    <name evidence="6 8" type="primary">rpsG</name>
    <name evidence="8" type="ORF">E6Q11_00610</name>
</gene>
<dbReference type="PIRSF" id="PIRSF002122">
    <property type="entry name" value="RPS7p_RPS7a_RPS5e_RPS7o"/>
    <property type="match status" value="1"/>
</dbReference>
<dbReference type="FunFam" id="1.10.455.10:FF:000001">
    <property type="entry name" value="30S ribosomal protein S7"/>
    <property type="match status" value="1"/>
</dbReference>
<keyword evidence="3 6" id="KW-0694">RNA-binding</keyword>
<dbReference type="AlphaFoldDB" id="A0A5C7JAR9"/>
<dbReference type="GO" id="GO:0015935">
    <property type="term" value="C:small ribosomal subunit"/>
    <property type="evidence" value="ECO:0007669"/>
    <property type="project" value="InterPro"/>
</dbReference>
<evidence type="ECO:0000259" key="7">
    <source>
        <dbReference type="Pfam" id="PF00177"/>
    </source>
</evidence>
<dbReference type="EMBL" id="SSDS01000009">
    <property type="protein sequence ID" value="TXG78651.1"/>
    <property type="molecule type" value="Genomic_DNA"/>
</dbReference>
<protein>
    <recommendedName>
        <fullName evidence="6">Small ribosomal subunit protein uS7</fullName>
    </recommendedName>
</protein>
<comment type="subunit">
    <text evidence="6">Part of the 30S ribosomal subunit. Contacts proteins S9 and S11.</text>
</comment>
<evidence type="ECO:0000256" key="4">
    <source>
        <dbReference type="ARBA" id="ARBA00022980"/>
    </source>
</evidence>
<dbReference type="InterPro" id="IPR005717">
    <property type="entry name" value="Ribosomal_uS7_bac/org-type"/>
</dbReference>
<comment type="function">
    <text evidence="6">One of the primary rRNA binding proteins, it binds directly to 16S rRNA where it nucleates assembly of the head domain of the 30S subunit. Is located at the subunit interface close to the decoding center, probably blocks exit of the E-site tRNA.</text>
</comment>
<keyword evidence="5 6" id="KW-0687">Ribonucleoprotein</keyword>
<keyword evidence="2 6" id="KW-0699">rRNA-binding</keyword>
<evidence type="ECO:0000313" key="8">
    <source>
        <dbReference type="EMBL" id="TXG78651.1"/>
    </source>
</evidence>
<dbReference type="Proteomes" id="UP000321026">
    <property type="component" value="Unassembled WGS sequence"/>
</dbReference>
<evidence type="ECO:0000256" key="3">
    <source>
        <dbReference type="ARBA" id="ARBA00022884"/>
    </source>
</evidence>
<dbReference type="GO" id="GO:0006412">
    <property type="term" value="P:translation"/>
    <property type="evidence" value="ECO:0007669"/>
    <property type="project" value="UniProtKB-UniRule"/>
</dbReference>
<dbReference type="GO" id="GO:0003735">
    <property type="term" value="F:structural constituent of ribosome"/>
    <property type="evidence" value="ECO:0007669"/>
    <property type="project" value="InterPro"/>
</dbReference>